<comment type="similarity">
    <text evidence="1 2">Belongs to the E(R) family.</text>
</comment>
<dbReference type="InterPro" id="IPR000781">
    <property type="entry name" value="ERH"/>
</dbReference>
<sequence>MSMSEAGKHTILLMQPTANKASRTFMDYETVAACMDGVCGMFERELKRLNPQLRNITYDISDLYRYIDNLADLSALVYSPQINAYQPCNRQWIKQRAFQHLKRLAS</sequence>
<evidence type="ECO:0000256" key="2">
    <source>
        <dbReference type="PIRNR" id="PIRNR016393"/>
    </source>
</evidence>
<dbReference type="Gene3D" id="3.30.2260.10">
    <property type="entry name" value="Enhancer of rudimentary"/>
    <property type="match status" value="1"/>
</dbReference>
<organism evidence="3">
    <name type="scientific">Pycnococcus provasolii</name>
    <dbReference type="NCBI Taxonomy" id="41880"/>
    <lineage>
        <taxon>Eukaryota</taxon>
        <taxon>Viridiplantae</taxon>
        <taxon>Chlorophyta</taxon>
        <taxon>Pseudoscourfieldiophyceae</taxon>
        <taxon>Pseudoscourfieldiales</taxon>
        <taxon>Pycnococcaceae</taxon>
        <taxon>Pycnococcus</taxon>
    </lineage>
</organism>
<dbReference type="InterPro" id="IPR035912">
    <property type="entry name" value="EHR_sf"/>
</dbReference>
<dbReference type="EMBL" id="HBGR01013238">
    <property type="protein sequence ID" value="CAD9396089.1"/>
    <property type="molecule type" value="Transcribed_RNA"/>
</dbReference>
<gene>
    <name evidence="3" type="ORF">PPRO1471_LOCUS8795</name>
</gene>
<protein>
    <recommendedName>
        <fullName evidence="2">Enhancer of rudimentary homolog</fullName>
    </recommendedName>
</protein>
<reference evidence="3" key="1">
    <citation type="submission" date="2021-01" db="EMBL/GenBank/DDBJ databases">
        <authorList>
            <person name="Corre E."/>
            <person name="Pelletier E."/>
            <person name="Niang G."/>
            <person name="Scheremetjew M."/>
            <person name="Finn R."/>
            <person name="Kale V."/>
            <person name="Holt S."/>
            <person name="Cochrane G."/>
            <person name="Meng A."/>
            <person name="Brown T."/>
            <person name="Cohen L."/>
        </authorList>
    </citation>
    <scope>NUCLEOTIDE SEQUENCE</scope>
    <source>
        <strain evidence="3">RCC733</strain>
    </source>
</reference>
<keyword evidence="2" id="KW-0131">Cell cycle</keyword>
<dbReference type="PANTHER" id="PTHR12373">
    <property type="entry name" value="ENHANCER OF RUDIMENTARY ERH"/>
    <property type="match status" value="1"/>
</dbReference>
<proteinExistence type="inferred from homology"/>
<evidence type="ECO:0000256" key="1">
    <source>
        <dbReference type="ARBA" id="ARBA00007491"/>
    </source>
</evidence>
<name>A0A7S2BGD4_9CHLO</name>
<dbReference type="PANTHER" id="PTHR12373:SF0">
    <property type="entry name" value="ENHANCER OF RUDIMENTARY HOMOLOG"/>
    <property type="match status" value="1"/>
</dbReference>
<comment type="function">
    <text evidence="2">May have a role in the cell cycle.</text>
</comment>
<evidence type="ECO:0000313" key="3">
    <source>
        <dbReference type="EMBL" id="CAD9396089.1"/>
    </source>
</evidence>
<dbReference type="AlphaFoldDB" id="A0A7S2BGD4"/>
<accession>A0A7S2BGD4</accession>
<dbReference type="SUPFAM" id="SSF143875">
    <property type="entry name" value="ERH-like"/>
    <property type="match status" value="1"/>
</dbReference>
<dbReference type="Pfam" id="PF01133">
    <property type="entry name" value="ER"/>
    <property type="match status" value="1"/>
</dbReference>
<dbReference type="PIRSF" id="PIRSF016393">
    <property type="entry name" value="Enh_rudimentary"/>
    <property type="match status" value="1"/>
</dbReference>